<proteinExistence type="predicted"/>
<dbReference type="RefSeq" id="WP_104732357.1">
    <property type="nucleotide sequence ID" value="NZ_FZMA01000018.1"/>
</dbReference>
<dbReference type="Pfam" id="PF01856">
    <property type="entry name" value="HP_OMP"/>
    <property type="match status" value="1"/>
</dbReference>
<sequence length="2596" mass="264119">MRKKASFKTSVSLALGACFGLVPSLDAADVNVVNMVNSISGILGGNYSMDTSGAFNGPTNSGAGVPWGDSTIAPITAPGSTTPLSTTSPNAPFGNGTLNNPYNTANNLYGSGGLLNGYIGTLPSSLSGNPSTDQLGIYSLSAVNSLVGILRANATGAYGARTAFGGVNTNNNILDPGTSITDNYFSIARSTGQAAKVTGNLTPSQVGASYTTDQVNTLAGGVYTNITQLTSSINTLSYDLNTAGSFATYSADLSTALGNLNSLGGQFVNASTGLSSALSGLAGILNNTPGATFFTPTTAANGITSYSLVATNPSAPTPYNALNTLSAINQLNSDIAGGGIATDATTLNDNYITVMKQLGTTGLVSNLQIIANGVLNTPLSDVTNSNAASTTTAAANLNAVLTTLSDMVGKGQNAAQVKAALQGLVNPNTNYTTDNQVINNHPPKGDGYEAVYNAYSAVASNLTKLQGALGTSNLGDTLIKALEVNQLLTTIQNGMGNNTTLKTAFTANSAFSFSGTGVGQIFNAFGNTTSTNYYGTLSTLLSKLSSYLNTNGVDTATSFTSNNVANGSTVPGTTTLYPTTGPVATSTVTSWISQRVLNQSAYNKTYNAALGNLLSYAMSYNKNSTTLGSMLSSSSLLGSILTQGINNAAANVMYNSGALNSAGSNADSINNQALALNNIKAFFNSEDLLNNYVGAITQNYSSSPTSVQQAQASALDYFYNALNASTAQNGLIAQTKEAIANALNNNFLASNLPKQALQTINGMSPNLFEPSATKAQIANSLLDLNNSVFGNFKNTASAALGTLDAAKLQATLGAIQGIAGIQTALANIQSAGTAIKPDFDLNAALSEVLGTGTGAVAPDAAAQVTALPTSTNYEVNLRNKVIEGLTALVGAANASTETTSLTFGATPLGKLVTALTSAASGSVGFNVAANTAGIGTLITTMTNTTKALEKVAQGLNLGQLESMATAAATQNTIVGYVKDLPTLAREIGMATGVSARQNFLDGSLSVTDLSSQIQALKAQIASYENMGTTTNGKAGLDIGLSSLLGSSISSVQNLGFANAAVNTLTTQLQGALPLLVNGTGAGSSSFNISTVQGLVAELNKAVGTLYSGTNGNRFFNDGNMQTTSNMNNSTVTVSPNTFGLGGGGGVGANANSTTLGDLTTASNNELYNLANLNTINSLLSGGVLTSNAISAGYIGAFGAQTGSNVGFAGNIATSTSTYGGGPNVTAYTALTSNYNAGTTLTSVVNALLPIGQQLASGTIDAATALANATTALTPLISSASTNAPYVWAAYEAVMGLKSGGTNSVASLNNLLSSKQDLNTASGIAQVITDANALITANTALVTQVGGLPVGSKVLAVGVTGGAINSAANLNNAIAAATALGNLLKQINPADLARFAKPSTPTRAIPNNVGTAVNNVTTVINAINSYNHNVTLLNNLTDGKGASIAASVIKYLQGNSDYETLTGNSVGTSAINNLQNLLNRYEYLQGLQAKVNAAIANNPYALVMQENQVLKSNGYQAAARALVSTVSSPGLFNLAISGTLNPGASTTLDLNTTTFTNLATTMGNDIANAQAWNAYFSNLNTSNSILSAPASGAGTQAAIDLNNIANSIYNLAGYFSPAGVSDNKVVTTNLSSNINGTLGAYKAINTAVDYLTTTNASNLNIAANLSLGNLTTTGTGSTGNGFNSSAPIGATDNDDITFLGVAQSIVKISSMLTPVDGQTNGVVGNQTLINGVNTVMGSGAGSATTIQGTSGQMVTLFKQGAGAGLTAFDLTGPIPNTVTGINGTTVTTTGTNGAGAGVAPNANTLTTINPVSVAVVNGIVKNIEANPTLKAFLADPGTFNAGTGDANIIALQTAVKDFIGGAVQSWNGSALTGGSGNTAVLNSAAIATQFLKNLNAFVGSAGTLQALNAKFKPSVRAAVANFNSPNFGANVQTMLSNALGWVTNYDNALRAVKTGGTLGTAATGAVGTTAVYDAIASIVQNANTLFNETAASGGSDSGALATTTQALAQYALDNSLSAISPDTNSVPTAAASASSLAGLMAFYLASDMGLISNGSFADPSIDSVAYVISVASPAQLAAAATQVLASDEFKNSTDMQTNLLNTTLANMLTQSQTYTNAATGQSGKSGLSGLLNSKTSIADVLQTAIANAASMHNLKGVLNPSNGDGVSVSKGQLSTASINTINRLLSAMKAANDSLPTINPDTVAGAEAKMLLSMLTANNAATSALSLLSSTGGATSDTAQTYLQNVTTVINDQATFLSKQSSTVVQLLTGMTEAVAGSTTTDTQAQNAFGALRAVYTQIASPTINYDSAMRNLLGVITQLQDLQQVLASELAANQGQPGVNGASVEGLGPLKAIVLMMPKDRLPVTQGSLTPQQVQAVTNLLGKVQTALTYAKAAQLKMAQQLAQRNIVTTYNGAHLSPMRTSNSNGNMYGVNAQFGYKQFFGKKKRFGLRYYASFSYQHGTFMDGSTDELDNFVYGAGIDALYNFYESKDAKYTSGIFAGFMLAGSSWLVKGASSYISQMNYIKSQGGSVQMNTSYFQVPLNIGFRTNINKHNGFEIGLRIPLAVNYYFKSDLNGLRDTVAYKRNVSVFFNYVYNF</sequence>
<keyword evidence="1" id="KW-0732">Signal</keyword>
<dbReference type="InterPro" id="IPR002718">
    <property type="entry name" value="OMP_Helicobacter"/>
</dbReference>
<accession>A0A1M4NJ76</accession>
<feature type="chain" id="PRO_5011979348" evidence="1">
    <location>
        <begin position="28"/>
        <end position="2596"/>
    </location>
</feature>
<name>A0A1M4NJ76_9HELI</name>
<dbReference type="EMBL" id="LT633805">
    <property type="protein sequence ID" value="SFZ72949.1"/>
    <property type="molecule type" value="Genomic_DNA"/>
</dbReference>
<organism evidence="2">
    <name type="scientific">Helicobacter salomonis</name>
    <dbReference type="NCBI Taxonomy" id="56878"/>
    <lineage>
        <taxon>Bacteria</taxon>
        <taxon>Pseudomonadati</taxon>
        <taxon>Campylobacterota</taxon>
        <taxon>Epsilonproteobacteria</taxon>
        <taxon>Campylobacterales</taxon>
        <taxon>Helicobacteraceae</taxon>
        <taxon>Helicobacter</taxon>
    </lineage>
</organism>
<evidence type="ECO:0000256" key="1">
    <source>
        <dbReference type="SAM" id="SignalP"/>
    </source>
</evidence>
<gene>
    <name evidence="2" type="primary">omp317</name>
</gene>
<reference evidence="2" key="1">
    <citation type="submission" date="2016-11" db="EMBL/GenBank/DDBJ databases">
        <title>Proteomic and phylogenetic analysis of the outer membrane protein repertoire of gastric Helicobacter species.</title>
        <authorList>
            <person name="Joosten M."/>
        </authorList>
    </citation>
    <scope>NUCLEOTIDE SEQUENCE</scope>
    <source>
        <strain evidence="2">KokIII</strain>
    </source>
</reference>
<evidence type="ECO:0000313" key="2">
    <source>
        <dbReference type="EMBL" id="SFZ72949.1"/>
    </source>
</evidence>
<feature type="signal peptide" evidence="1">
    <location>
        <begin position="1"/>
        <end position="27"/>
    </location>
</feature>
<protein>
    <submittedName>
        <fullName evidence="2">OMP317</fullName>
    </submittedName>
</protein>
<dbReference type="PRINTS" id="PR01776">
    <property type="entry name" value="HPOMPFAMILY"/>
</dbReference>